<evidence type="ECO:0008006" key="4">
    <source>
        <dbReference type="Google" id="ProtNLM"/>
    </source>
</evidence>
<evidence type="ECO:0000313" key="3">
    <source>
        <dbReference type="EMBL" id="MXU87638.1"/>
    </source>
</evidence>
<keyword evidence="2" id="KW-0732">Signal</keyword>
<evidence type="ECO:0000256" key="1">
    <source>
        <dbReference type="SAM" id="Phobius"/>
    </source>
</evidence>
<reference evidence="3" key="1">
    <citation type="submission" date="2019-12" db="EMBL/GenBank/DDBJ databases">
        <title>An insight into the sialome of adult female Ixodes ricinus ticks feeding for 6 days.</title>
        <authorList>
            <person name="Perner J."/>
            <person name="Ribeiro J.M.C."/>
        </authorList>
    </citation>
    <scope>NUCLEOTIDE SEQUENCE</scope>
    <source>
        <strain evidence="3">Semi-engorged</strain>
        <tissue evidence="3">Salivary glands</tissue>
    </source>
</reference>
<organism evidence="3">
    <name type="scientific">Ixodes ricinus</name>
    <name type="common">Common tick</name>
    <name type="synonym">Acarus ricinus</name>
    <dbReference type="NCBI Taxonomy" id="34613"/>
    <lineage>
        <taxon>Eukaryota</taxon>
        <taxon>Metazoa</taxon>
        <taxon>Ecdysozoa</taxon>
        <taxon>Arthropoda</taxon>
        <taxon>Chelicerata</taxon>
        <taxon>Arachnida</taxon>
        <taxon>Acari</taxon>
        <taxon>Parasitiformes</taxon>
        <taxon>Ixodida</taxon>
        <taxon>Ixodoidea</taxon>
        <taxon>Ixodidae</taxon>
        <taxon>Ixodinae</taxon>
        <taxon>Ixodes</taxon>
    </lineage>
</organism>
<protein>
    <recommendedName>
        <fullName evidence="4">Secreted protein</fullName>
    </recommendedName>
</protein>
<accession>A0A6B0U7N9</accession>
<dbReference type="AlphaFoldDB" id="A0A6B0U7N9"/>
<proteinExistence type="predicted"/>
<evidence type="ECO:0000256" key="2">
    <source>
        <dbReference type="SAM" id="SignalP"/>
    </source>
</evidence>
<sequence length="97" mass="11048">MRQSLYCILNLFRLLIVLFPKACGSENNRGSNMPLCTFLASALIFLSHSLFLKHFLKRCKCLDLSKSFLVPKTLPHKGGKPCQVNIQEDHERSLSLK</sequence>
<keyword evidence="1" id="KW-0472">Membrane</keyword>
<feature type="chain" id="PRO_5025416685" description="Secreted protein" evidence="2">
    <location>
        <begin position="25"/>
        <end position="97"/>
    </location>
</feature>
<dbReference type="EMBL" id="GIFC01005555">
    <property type="protein sequence ID" value="MXU87638.1"/>
    <property type="molecule type" value="Transcribed_RNA"/>
</dbReference>
<feature type="transmembrane region" description="Helical" evidence="1">
    <location>
        <begin position="34"/>
        <end position="52"/>
    </location>
</feature>
<keyword evidence="1" id="KW-1133">Transmembrane helix</keyword>
<feature type="signal peptide" evidence="2">
    <location>
        <begin position="1"/>
        <end position="24"/>
    </location>
</feature>
<name>A0A6B0U7N9_IXORI</name>
<keyword evidence="1" id="KW-0812">Transmembrane</keyword>